<keyword evidence="3" id="KW-0067">ATP-binding</keyword>
<dbReference type="InterPro" id="IPR031314">
    <property type="entry name" value="DNK_dom"/>
</dbReference>
<keyword evidence="6" id="KW-1185">Reference proteome</keyword>
<evidence type="ECO:0000259" key="4">
    <source>
        <dbReference type="Pfam" id="PF01712"/>
    </source>
</evidence>
<dbReference type="Proteomes" id="UP001208570">
    <property type="component" value="Unassembled WGS sequence"/>
</dbReference>
<gene>
    <name evidence="5" type="ORF">LSH36_988g00070</name>
</gene>
<comment type="caution">
    <text evidence="5">The sequence shown here is derived from an EMBL/GenBank/DDBJ whole genome shotgun (WGS) entry which is preliminary data.</text>
</comment>
<dbReference type="PANTHER" id="PTHR10513:SF24">
    <property type="entry name" value="THYMIDINE KINASE 2, MITOCHONDRIAL"/>
    <property type="match status" value="1"/>
</dbReference>
<accession>A0AAD9IX50</accession>
<dbReference type="GO" id="GO:0005739">
    <property type="term" value="C:mitochondrion"/>
    <property type="evidence" value="ECO:0007669"/>
    <property type="project" value="TreeGrafter"/>
</dbReference>
<evidence type="ECO:0000313" key="5">
    <source>
        <dbReference type="EMBL" id="KAK2142176.1"/>
    </source>
</evidence>
<dbReference type="EMBL" id="JAODUP010000988">
    <property type="protein sequence ID" value="KAK2142176.1"/>
    <property type="molecule type" value="Genomic_DNA"/>
</dbReference>
<dbReference type="SUPFAM" id="SSF52540">
    <property type="entry name" value="P-loop containing nucleoside triphosphate hydrolases"/>
    <property type="match status" value="1"/>
</dbReference>
<protein>
    <recommendedName>
        <fullName evidence="4">Deoxynucleoside kinase domain-containing protein</fullName>
    </recommendedName>
</protein>
<keyword evidence="3" id="KW-0547">Nucleotide-binding</keyword>
<feature type="active site" description="Proton acceptor" evidence="2">
    <location>
        <position position="51"/>
    </location>
</feature>
<organism evidence="5 6">
    <name type="scientific">Paralvinella palmiformis</name>
    <dbReference type="NCBI Taxonomy" id="53620"/>
    <lineage>
        <taxon>Eukaryota</taxon>
        <taxon>Metazoa</taxon>
        <taxon>Spiralia</taxon>
        <taxon>Lophotrochozoa</taxon>
        <taxon>Annelida</taxon>
        <taxon>Polychaeta</taxon>
        <taxon>Sedentaria</taxon>
        <taxon>Canalipalpata</taxon>
        <taxon>Terebellida</taxon>
        <taxon>Terebelliformia</taxon>
        <taxon>Alvinellidae</taxon>
        <taxon>Paralvinella</taxon>
    </lineage>
</organism>
<evidence type="ECO:0000256" key="3">
    <source>
        <dbReference type="PIRSR" id="PIRSR000705-3"/>
    </source>
</evidence>
<dbReference type="GO" id="GO:0005524">
    <property type="term" value="F:ATP binding"/>
    <property type="evidence" value="ECO:0007669"/>
    <property type="project" value="UniProtKB-KW"/>
</dbReference>
<dbReference type="Gene3D" id="3.40.50.300">
    <property type="entry name" value="P-loop containing nucleotide triphosphate hydrolases"/>
    <property type="match status" value="1"/>
</dbReference>
<sequence length="179" mass="21567">MLQFNNSGIISMQKHFYQDPTRWALTFQTYVQLTMLEQHLHKQTKPIKLMERSIYSAKYCFVENLYENGIMPELEYLVLTKWFDWIVKNQDTHLDLIVYLQTTPETVYHRINKRCRQEEKSIPLDYLTSLHNLHEDWLIHRTKFPVSCPVLVLDGNGTETEMIDQYEAHKRQILCQQSW</sequence>
<dbReference type="PIRSF" id="PIRSF000705">
    <property type="entry name" value="DNK"/>
    <property type="match status" value="1"/>
</dbReference>
<feature type="domain" description="Deoxynucleoside kinase" evidence="4">
    <location>
        <begin position="14"/>
        <end position="169"/>
    </location>
</feature>
<dbReference type="CDD" id="cd01673">
    <property type="entry name" value="dNK"/>
    <property type="match status" value="1"/>
</dbReference>
<evidence type="ECO:0000313" key="6">
    <source>
        <dbReference type="Proteomes" id="UP001208570"/>
    </source>
</evidence>
<evidence type="ECO:0000256" key="2">
    <source>
        <dbReference type="PIRSR" id="PIRSR000705-1"/>
    </source>
</evidence>
<evidence type="ECO:0000256" key="1">
    <source>
        <dbReference type="ARBA" id="ARBA00007420"/>
    </source>
</evidence>
<dbReference type="AlphaFoldDB" id="A0AAD9IX50"/>
<comment type="similarity">
    <text evidence="1">Belongs to the DCK/DGK family.</text>
</comment>
<feature type="binding site" evidence="3">
    <location>
        <begin position="110"/>
        <end position="114"/>
    </location>
    <ligand>
        <name>ATP</name>
        <dbReference type="ChEBI" id="CHEBI:30616"/>
    </ligand>
</feature>
<reference evidence="5" key="1">
    <citation type="journal article" date="2023" name="Mol. Biol. Evol.">
        <title>Third-Generation Sequencing Reveals the Adaptive Role of the Epigenome in Three Deep-Sea Polychaetes.</title>
        <authorList>
            <person name="Perez M."/>
            <person name="Aroh O."/>
            <person name="Sun Y."/>
            <person name="Lan Y."/>
            <person name="Juniper S.K."/>
            <person name="Young C.R."/>
            <person name="Angers B."/>
            <person name="Qian P.Y."/>
        </authorList>
    </citation>
    <scope>NUCLEOTIDE SEQUENCE</scope>
    <source>
        <strain evidence="5">P08H-3</strain>
    </source>
</reference>
<dbReference type="PANTHER" id="PTHR10513">
    <property type="entry name" value="DEOXYNUCLEOSIDE KINASE"/>
    <property type="match status" value="1"/>
</dbReference>
<name>A0AAD9IX50_9ANNE</name>
<dbReference type="InterPro" id="IPR027417">
    <property type="entry name" value="P-loop_NTPase"/>
</dbReference>
<dbReference type="InterPro" id="IPR050566">
    <property type="entry name" value="Deoxyribonucleoside_kinase"/>
</dbReference>
<dbReference type="InterPro" id="IPR002624">
    <property type="entry name" value="DCK/DGK"/>
</dbReference>
<dbReference type="Pfam" id="PF01712">
    <property type="entry name" value="dNK"/>
    <property type="match status" value="1"/>
</dbReference>
<dbReference type="GO" id="GO:0019136">
    <property type="term" value="F:deoxynucleoside kinase activity"/>
    <property type="evidence" value="ECO:0007669"/>
    <property type="project" value="InterPro"/>
</dbReference>
<proteinExistence type="inferred from homology"/>